<feature type="binding site" evidence="3">
    <location>
        <position position="136"/>
    </location>
    <ligand>
        <name>Zn(2+)</name>
        <dbReference type="ChEBI" id="CHEBI:29105"/>
        <label>2</label>
    </ligand>
</feature>
<feature type="binding site" evidence="2">
    <location>
        <begin position="211"/>
        <end position="213"/>
    </location>
    <ligand>
        <name>dihydroxyacetone phosphate</name>
        <dbReference type="ChEBI" id="CHEBI:57642"/>
    </ligand>
</feature>
<keyword evidence="3" id="KW-0862">Zinc</keyword>
<dbReference type="PIRSF" id="PIRSF001359">
    <property type="entry name" value="F_bP_aldolase_II"/>
    <property type="match status" value="1"/>
</dbReference>
<feature type="binding site" evidence="3">
    <location>
        <position position="85"/>
    </location>
    <ligand>
        <name>Zn(2+)</name>
        <dbReference type="ChEBI" id="CHEBI:29105"/>
        <label>1</label>
        <note>catalytic</note>
    </ligand>
</feature>
<feature type="binding site" evidence="3">
    <location>
        <position position="181"/>
    </location>
    <ligand>
        <name>Zn(2+)</name>
        <dbReference type="ChEBI" id="CHEBI:29105"/>
        <label>1</label>
        <note>catalytic</note>
    </ligand>
</feature>
<dbReference type="InterPro" id="IPR050246">
    <property type="entry name" value="Class_II_FBP_aldolase"/>
</dbReference>
<feature type="binding site" evidence="3">
    <location>
        <position position="210"/>
    </location>
    <ligand>
        <name>Zn(2+)</name>
        <dbReference type="ChEBI" id="CHEBI:29105"/>
        <label>1</label>
        <note>catalytic</note>
    </ligand>
</feature>
<comment type="cofactor">
    <cofactor evidence="3">
        <name>Zn(2+)</name>
        <dbReference type="ChEBI" id="CHEBI:29105"/>
    </cofactor>
    <text evidence="3">Binds 2 Zn(2+) ions per subunit. One is catalytic and the other provides a structural contribution.</text>
</comment>
<dbReference type="GO" id="GO:0016832">
    <property type="term" value="F:aldehyde-lyase activity"/>
    <property type="evidence" value="ECO:0007669"/>
    <property type="project" value="InterPro"/>
</dbReference>
<comment type="caution">
    <text evidence="4">The sequence shown here is derived from an EMBL/GenBank/DDBJ whole genome shotgun (WGS) entry which is preliminary data.</text>
</comment>
<dbReference type="GO" id="GO:0005975">
    <property type="term" value="P:carbohydrate metabolic process"/>
    <property type="evidence" value="ECO:0007669"/>
    <property type="project" value="InterPro"/>
</dbReference>
<feature type="binding site" evidence="3">
    <location>
        <position position="106"/>
    </location>
    <ligand>
        <name>Zn(2+)</name>
        <dbReference type="ChEBI" id="CHEBI:29105"/>
        <label>2</label>
    </ligand>
</feature>
<dbReference type="PANTHER" id="PTHR30304:SF0">
    <property type="entry name" value="D-TAGATOSE-1,6-BISPHOSPHATE ALDOLASE SUBUNIT GATY-RELATED"/>
    <property type="match status" value="1"/>
</dbReference>
<evidence type="ECO:0000313" key="5">
    <source>
        <dbReference type="Proteomes" id="UP000823851"/>
    </source>
</evidence>
<dbReference type="CDD" id="cd00947">
    <property type="entry name" value="TBP_aldolase_IIB"/>
    <property type="match status" value="1"/>
</dbReference>
<dbReference type="SUPFAM" id="SSF51569">
    <property type="entry name" value="Aldolase"/>
    <property type="match status" value="1"/>
</dbReference>
<sequence length="294" mass="31986">MKTVPIVEMLKKAEEGGYGVGSFSARNTYLIDAVLQAAQNTCSPVIVQISANEFNWFSVTAKEFADRFYAVADRYDVEAVLHLDHTKEISIIKDAIAAGFQSVMIDASQKEFEENIRITREVVEYAHEKGVAVEAELGKIGATDKIETDNDESLYTDPDEAEEFVARTGVDTLAVSIGTAHGVYPVKNPRIDFDRLQAIRKKVSLPLVLHGGSGLPAETVKKAITIPGGGVSKINIATDLEQAFLGSLGCERKTNAEIWKLDPDALAKAADAVRLVVEDKITNFVCSAQRGLKK</sequence>
<dbReference type="NCBIfam" id="TIGR00167">
    <property type="entry name" value="cbbA"/>
    <property type="match status" value="1"/>
</dbReference>
<evidence type="ECO:0000256" key="3">
    <source>
        <dbReference type="PIRSR" id="PIRSR001359-3"/>
    </source>
</evidence>
<dbReference type="EMBL" id="DWUW01000359">
    <property type="protein sequence ID" value="HJD32745.1"/>
    <property type="molecule type" value="Genomic_DNA"/>
</dbReference>
<keyword evidence="3" id="KW-0479">Metal-binding</keyword>
<dbReference type="PANTHER" id="PTHR30304">
    <property type="entry name" value="D-TAGATOSE-1,6-BISPHOSPHATE ALDOLASE"/>
    <property type="match status" value="1"/>
</dbReference>
<dbReference type="Gene3D" id="3.20.20.70">
    <property type="entry name" value="Aldolase class I"/>
    <property type="match status" value="1"/>
</dbReference>
<evidence type="ECO:0000256" key="2">
    <source>
        <dbReference type="PIRSR" id="PIRSR001359-2"/>
    </source>
</evidence>
<accession>A0A9D2QZT5</accession>
<dbReference type="InterPro" id="IPR000771">
    <property type="entry name" value="FBA_II"/>
</dbReference>
<reference evidence="4" key="2">
    <citation type="submission" date="2021-04" db="EMBL/GenBank/DDBJ databases">
        <authorList>
            <person name="Gilroy R."/>
        </authorList>
    </citation>
    <scope>NUCLEOTIDE SEQUENCE</scope>
    <source>
        <strain evidence="4">ChiHjej8B7-25341</strain>
    </source>
</reference>
<gene>
    <name evidence="4" type="ORF">H9912_12510</name>
</gene>
<feature type="active site" description="Proton donor" evidence="1">
    <location>
        <position position="84"/>
    </location>
</feature>
<feature type="binding site" evidence="2">
    <location>
        <begin position="235"/>
        <end position="238"/>
    </location>
    <ligand>
        <name>dihydroxyacetone phosphate</name>
        <dbReference type="ChEBI" id="CHEBI:57642"/>
    </ligand>
</feature>
<dbReference type="AlphaFoldDB" id="A0A9D2QZT5"/>
<reference evidence="4" key="1">
    <citation type="journal article" date="2021" name="PeerJ">
        <title>Extensive microbial diversity within the chicken gut microbiome revealed by metagenomics and culture.</title>
        <authorList>
            <person name="Gilroy R."/>
            <person name="Ravi A."/>
            <person name="Getino M."/>
            <person name="Pursley I."/>
            <person name="Horton D.L."/>
            <person name="Alikhan N.F."/>
            <person name="Baker D."/>
            <person name="Gharbi K."/>
            <person name="Hall N."/>
            <person name="Watson M."/>
            <person name="Adriaenssens E.M."/>
            <person name="Foster-Nyarko E."/>
            <person name="Jarju S."/>
            <person name="Secka A."/>
            <person name="Antonio M."/>
            <person name="Oren A."/>
            <person name="Chaudhuri R.R."/>
            <person name="La Ragione R."/>
            <person name="Hildebrand F."/>
            <person name="Pallen M.J."/>
        </authorList>
    </citation>
    <scope>NUCLEOTIDE SEQUENCE</scope>
    <source>
        <strain evidence="4">ChiHjej8B7-25341</strain>
    </source>
</reference>
<dbReference type="GO" id="GO:0008270">
    <property type="term" value="F:zinc ion binding"/>
    <property type="evidence" value="ECO:0007669"/>
    <property type="project" value="InterPro"/>
</dbReference>
<feature type="binding site" evidence="2">
    <location>
        <position position="182"/>
    </location>
    <ligand>
        <name>dihydroxyacetone phosphate</name>
        <dbReference type="ChEBI" id="CHEBI:57642"/>
    </ligand>
</feature>
<protein>
    <submittedName>
        <fullName evidence="4">Class II fructose-bisphosphate aldolase</fullName>
    </submittedName>
</protein>
<proteinExistence type="predicted"/>
<dbReference type="Proteomes" id="UP000823851">
    <property type="component" value="Unassembled WGS sequence"/>
</dbReference>
<dbReference type="Pfam" id="PF01116">
    <property type="entry name" value="F_bP_aldolase"/>
    <property type="match status" value="1"/>
</dbReference>
<dbReference type="InterPro" id="IPR013785">
    <property type="entry name" value="Aldolase_TIM"/>
</dbReference>
<evidence type="ECO:0000256" key="1">
    <source>
        <dbReference type="PIRSR" id="PIRSR001359-1"/>
    </source>
</evidence>
<name>A0A9D2QZT5_9FIRM</name>
<evidence type="ECO:0000313" key="4">
    <source>
        <dbReference type="EMBL" id="HJD32745.1"/>
    </source>
</evidence>
<organism evidence="4 5">
    <name type="scientific">Candidatus Eisenbergiella stercorigallinarum</name>
    <dbReference type="NCBI Taxonomy" id="2838557"/>
    <lineage>
        <taxon>Bacteria</taxon>
        <taxon>Bacillati</taxon>
        <taxon>Bacillota</taxon>
        <taxon>Clostridia</taxon>
        <taxon>Lachnospirales</taxon>
        <taxon>Lachnospiraceae</taxon>
        <taxon>Eisenbergiella</taxon>
    </lineage>
</organism>